<dbReference type="AlphaFoldDB" id="A0A7Y9IRE7"/>
<dbReference type="EMBL" id="JACBYR010000001">
    <property type="protein sequence ID" value="NYE81561.1"/>
    <property type="molecule type" value="Genomic_DNA"/>
</dbReference>
<dbReference type="InterPro" id="IPR027417">
    <property type="entry name" value="P-loop_NTPase"/>
</dbReference>
<evidence type="ECO:0000256" key="3">
    <source>
        <dbReference type="ARBA" id="ARBA00022475"/>
    </source>
</evidence>
<dbReference type="Pfam" id="PF00005">
    <property type="entry name" value="ABC_tran"/>
    <property type="match status" value="1"/>
</dbReference>
<dbReference type="PANTHER" id="PTHR42788:SF19">
    <property type="entry name" value="ALIPHATIC SULFONATES IMPORT ATP-BINDING PROTEIN SSUB 2"/>
    <property type="match status" value="1"/>
</dbReference>
<dbReference type="InterPro" id="IPR050166">
    <property type="entry name" value="ABC_transporter_ATP-bind"/>
</dbReference>
<protein>
    <submittedName>
        <fullName evidence="7">NitT/TauT family transport system ATP-binding protein</fullName>
    </submittedName>
</protein>
<evidence type="ECO:0000256" key="4">
    <source>
        <dbReference type="ARBA" id="ARBA00022741"/>
    </source>
</evidence>
<evidence type="ECO:0000256" key="2">
    <source>
        <dbReference type="ARBA" id="ARBA00022448"/>
    </source>
</evidence>
<dbReference type="PANTHER" id="PTHR42788">
    <property type="entry name" value="TAURINE IMPORT ATP-BINDING PROTEIN-RELATED"/>
    <property type="match status" value="1"/>
</dbReference>
<dbReference type="SUPFAM" id="SSF52540">
    <property type="entry name" value="P-loop containing nucleoside triphosphate hydrolases"/>
    <property type="match status" value="1"/>
</dbReference>
<dbReference type="PROSITE" id="PS00211">
    <property type="entry name" value="ABC_TRANSPORTER_1"/>
    <property type="match status" value="1"/>
</dbReference>
<keyword evidence="8" id="KW-1185">Reference proteome</keyword>
<dbReference type="RefSeq" id="WP_179583655.1">
    <property type="nucleotide sequence ID" value="NZ_JACBYR010000001.1"/>
</dbReference>
<dbReference type="GO" id="GO:0005524">
    <property type="term" value="F:ATP binding"/>
    <property type="evidence" value="ECO:0007669"/>
    <property type="project" value="UniProtKB-KW"/>
</dbReference>
<keyword evidence="3" id="KW-0472">Membrane</keyword>
<sequence length="266" mass="28691">MPEAPVVLHAQGVSRRFTKGVTALSPVDLTVREGEFVSLLGPSGCGKTTLLRLMSGLDTPTTGTLTRAVAEDSLSYVFQDATLMPWASVRTNVRLPLDLERGAGKRSAADAAQAVDAALERVGLRDFGDAFPRELSGGMRMRVSIARALVTEPRLLLMDEPFGALDDITRQHLDDELLALARRHRLTVVFVTHNVFEAVYLSTRVVVMSARPGRIVEDVNNDVPVRNADFRGSPDFAMRAARLQAALLKGQQAGAVDAASIGNTQS</sequence>
<dbReference type="Proteomes" id="UP000542125">
    <property type="component" value="Unassembled WGS sequence"/>
</dbReference>
<name>A0A7Y9IRE7_9BURK</name>
<accession>A0A7Y9IRE7</accession>
<keyword evidence="2" id="KW-0813">Transport</keyword>
<evidence type="ECO:0000313" key="7">
    <source>
        <dbReference type="EMBL" id="NYE81561.1"/>
    </source>
</evidence>
<organism evidence="7 8">
    <name type="scientific">Pigmentiphaga litoralis</name>
    <dbReference type="NCBI Taxonomy" id="516702"/>
    <lineage>
        <taxon>Bacteria</taxon>
        <taxon>Pseudomonadati</taxon>
        <taxon>Pseudomonadota</taxon>
        <taxon>Betaproteobacteria</taxon>
        <taxon>Burkholderiales</taxon>
        <taxon>Alcaligenaceae</taxon>
        <taxon>Pigmentiphaga</taxon>
    </lineage>
</organism>
<dbReference type="PROSITE" id="PS50893">
    <property type="entry name" value="ABC_TRANSPORTER_2"/>
    <property type="match status" value="1"/>
</dbReference>
<comment type="caution">
    <text evidence="7">The sequence shown here is derived from an EMBL/GenBank/DDBJ whole genome shotgun (WGS) entry which is preliminary data.</text>
</comment>
<dbReference type="CDD" id="cd03293">
    <property type="entry name" value="ABC_NrtD_SsuB_transporters"/>
    <property type="match status" value="1"/>
</dbReference>
<dbReference type="InterPro" id="IPR017871">
    <property type="entry name" value="ABC_transporter-like_CS"/>
</dbReference>
<comment type="similarity">
    <text evidence="1">Belongs to the ABC transporter superfamily.</text>
</comment>
<evidence type="ECO:0000259" key="6">
    <source>
        <dbReference type="PROSITE" id="PS50893"/>
    </source>
</evidence>
<gene>
    <name evidence="7" type="ORF">FHW18_000832</name>
</gene>
<keyword evidence="3" id="KW-1003">Cell membrane</keyword>
<evidence type="ECO:0000313" key="8">
    <source>
        <dbReference type="Proteomes" id="UP000542125"/>
    </source>
</evidence>
<evidence type="ECO:0000256" key="5">
    <source>
        <dbReference type="ARBA" id="ARBA00022840"/>
    </source>
</evidence>
<keyword evidence="4" id="KW-0547">Nucleotide-binding</keyword>
<reference evidence="7 8" key="1">
    <citation type="submission" date="2020-07" db="EMBL/GenBank/DDBJ databases">
        <title>Genomic Encyclopedia of Type Strains, Phase IV (KMG-V): Genome sequencing to study the core and pangenomes of soil and plant-associated prokaryotes.</title>
        <authorList>
            <person name="Whitman W."/>
        </authorList>
    </citation>
    <scope>NUCLEOTIDE SEQUENCE [LARGE SCALE GENOMIC DNA]</scope>
    <source>
        <strain evidence="7 8">SAS40</strain>
    </source>
</reference>
<dbReference type="Gene3D" id="3.40.50.300">
    <property type="entry name" value="P-loop containing nucleotide triphosphate hydrolases"/>
    <property type="match status" value="1"/>
</dbReference>
<keyword evidence="5 7" id="KW-0067">ATP-binding</keyword>
<evidence type="ECO:0000256" key="1">
    <source>
        <dbReference type="ARBA" id="ARBA00005417"/>
    </source>
</evidence>
<dbReference type="InterPro" id="IPR003439">
    <property type="entry name" value="ABC_transporter-like_ATP-bd"/>
</dbReference>
<dbReference type="GO" id="GO:0016887">
    <property type="term" value="F:ATP hydrolysis activity"/>
    <property type="evidence" value="ECO:0007669"/>
    <property type="project" value="InterPro"/>
</dbReference>
<proteinExistence type="inferred from homology"/>
<feature type="domain" description="ABC transporter" evidence="6">
    <location>
        <begin position="8"/>
        <end position="235"/>
    </location>
</feature>
<dbReference type="SMART" id="SM00382">
    <property type="entry name" value="AAA"/>
    <property type="match status" value="1"/>
</dbReference>
<dbReference type="InterPro" id="IPR003593">
    <property type="entry name" value="AAA+_ATPase"/>
</dbReference>